<dbReference type="PIRSF" id="PIRSF000460">
    <property type="entry name" value="Pprylas_GlgP"/>
    <property type="match status" value="1"/>
</dbReference>
<comment type="function">
    <text evidence="11">Allosteric enzyme that catalyzes the rate-limiting step in glycogen catabolism, the phosphorolytic cleavage of glycogen to produce glucose-1-phosphate, and plays a central role in maintaining cellular and organismal glucose homeostasis.</text>
</comment>
<comment type="similarity">
    <text evidence="3 11">Belongs to the glycogen phosphorylase family.</text>
</comment>
<name>A0A0F0CQ34_9BACT</name>
<dbReference type="EC" id="2.4.1.1" evidence="11"/>
<evidence type="ECO:0000256" key="8">
    <source>
        <dbReference type="ARBA" id="ARBA00023277"/>
    </source>
</evidence>
<reference evidence="12 13" key="1">
    <citation type="submission" date="2015-02" db="EMBL/GenBank/DDBJ databases">
        <title>Single-cell genomics of uncultivated deep-branching MTB reveals a conserved set of magnetosome genes.</title>
        <authorList>
            <person name="Kolinko S."/>
            <person name="Richter M."/>
            <person name="Glockner F.O."/>
            <person name="Brachmann A."/>
            <person name="Schuler D."/>
        </authorList>
    </citation>
    <scope>NUCLEOTIDE SEQUENCE [LARGE SCALE GENOMIC DNA]</scope>
    <source>
        <strain evidence="12">SKK-01</strain>
    </source>
</reference>
<protein>
    <recommendedName>
        <fullName evidence="11">Alpha-1,4 glucan phosphorylase</fullName>
        <ecNumber evidence="11">2.4.1.1</ecNumber>
    </recommendedName>
</protein>
<dbReference type="NCBIfam" id="TIGR02093">
    <property type="entry name" value="P_ylase"/>
    <property type="match status" value="1"/>
</dbReference>
<accession>A0A0F0CQ34</accession>
<proteinExistence type="inferred from homology"/>
<dbReference type="GO" id="GO:0008184">
    <property type="term" value="F:glycogen phosphorylase activity"/>
    <property type="evidence" value="ECO:0007669"/>
    <property type="project" value="InterPro"/>
</dbReference>
<evidence type="ECO:0000256" key="2">
    <source>
        <dbReference type="ARBA" id="ARBA00001933"/>
    </source>
</evidence>
<dbReference type="FunFam" id="3.40.50.2000:FF:000005">
    <property type="entry name" value="Alpha-1,4 glucan phosphorylase"/>
    <property type="match status" value="1"/>
</dbReference>
<evidence type="ECO:0000256" key="9">
    <source>
        <dbReference type="ARBA" id="ARBA00025174"/>
    </source>
</evidence>
<keyword evidence="13" id="KW-1185">Reference proteome</keyword>
<evidence type="ECO:0000256" key="4">
    <source>
        <dbReference type="ARBA" id="ARBA00022600"/>
    </source>
</evidence>
<comment type="catalytic activity">
    <reaction evidence="1 11">
        <text>[(1-&gt;4)-alpha-D-glucosyl](n) + phosphate = [(1-&gt;4)-alpha-D-glucosyl](n-1) + alpha-D-glucose 1-phosphate</text>
        <dbReference type="Rhea" id="RHEA:41732"/>
        <dbReference type="Rhea" id="RHEA-COMP:9584"/>
        <dbReference type="Rhea" id="RHEA-COMP:9586"/>
        <dbReference type="ChEBI" id="CHEBI:15444"/>
        <dbReference type="ChEBI" id="CHEBI:43474"/>
        <dbReference type="ChEBI" id="CHEBI:58601"/>
        <dbReference type="EC" id="2.4.1.1"/>
    </reaction>
</comment>
<keyword evidence="4" id="KW-0321">Glycogen metabolism</keyword>
<evidence type="ECO:0000256" key="6">
    <source>
        <dbReference type="ARBA" id="ARBA00022679"/>
    </source>
</evidence>
<dbReference type="PROSITE" id="PS00102">
    <property type="entry name" value="PHOSPHORYLASE"/>
    <property type="match status" value="1"/>
</dbReference>
<dbReference type="SUPFAM" id="SSF53756">
    <property type="entry name" value="UDP-Glycosyltransferase/glycogen phosphorylase"/>
    <property type="match status" value="1"/>
</dbReference>
<dbReference type="GO" id="GO:0005737">
    <property type="term" value="C:cytoplasm"/>
    <property type="evidence" value="ECO:0007669"/>
    <property type="project" value="TreeGrafter"/>
</dbReference>
<organism evidence="12 13">
    <name type="scientific">Candidatus Omnitrophus magneticus</name>
    <dbReference type="NCBI Taxonomy" id="1609969"/>
    <lineage>
        <taxon>Bacteria</taxon>
        <taxon>Pseudomonadati</taxon>
        <taxon>Candidatus Omnitrophota</taxon>
        <taxon>Candidatus Omnitrophus</taxon>
    </lineage>
</organism>
<dbReference type="PANTHER" id="PTHR11468:SF3">
    <property type="entry name" value="GLYCOGEN PHOSPHORYLASE, LIVER FORM"/>
    <property type="match status" value="1"/>
</dbReference>
<evidence type="ECO:0000256" key="1">
    <source>
        <dbReference type="ARBA" id="ARBA00001275"/>
    </source>
</evidence>
<evidence type="ECO:0000313" key="12">
    <source>
        <dbReference type="EMBL" id="KJJ83631.1"/>
    </source>
</evidence>
<comment type="function">
    <text evidence="9">Phosphorylase is an important allosteric enzyme in carbohydrate metabolism. Enzymes from different sources differ in their regulatory mechanisms and in their natural substrates. However, all known phosphorylases share catalytic and structural properties.</text>
</comment>
<comment type="cofactor">
    <cofactor evidence="2 11">
        <name>pyridoxal 5'-phosphate</name>
        <dbReference type="ChEBI" id="CHEBI:597326"/>
    </cofactor>
</comment>
<sequence>MDTRNIMDESQVAELKKDFMYNRKYTLAKDHYTATNYDNFQSLALSIRNRLIARWILTQQRYHDENCKRVYYLSMEFLIGRLLANNIMNMGLEKESEKAVSELGFNLEEIYEQERDAGLGNGGLGRLAACFLDSMATLGIPATGYGIRYDYGIFRQEIINGFQVERPEEWLVLGNPWEFGRPEYILKIKFYGKTIQRTDKNGKLKVDWVSNDNILAMAYDIPVAGYKNGVVNNLRLWSARSTEEFDLEYFNDGDYIKACEKKIMSENISRVLYPSDSIFKGMELRLKQEYFFTSASIQDIIRRFKMHNADLRAFPEKIAIQLNDTHPAIAIVELMRILLDEEDLEWDTAWFITVNTFAYTNHTIMPEALESWPVSLIGALLPRHLEIIYEINKRFLNEISIKYPKDHDKIKSMSLIEEGEIKKVRMSNLCIIGSHSVNGVSALHSELLKTTLFKNFYEFYPEKFNNKTNGITQRLWLKNANHGLSGLITELIGDSWITELSELKKIIPNSDNELFKSRWRDIKRQNKITLSEFIWKHKGIPIDPDSMFDVQIKRIHEYKRQLLFILFLIAQYLKIKNGVLKNAVPRTAIIGGKSAPGYYMAKLIIKFINNVAAVINNDPETSSKLRIIFLENYRVSLAEKIFPASDLSEQISTAGREASGTGNMKFMLNGALTIGTLDGANIEIMEEVGQENIFIFGLKTEEVLNLKKNGYNPKDYIAKTPILSEIIDLINDNFFSRFETDIFKPIVNNLVNHDEYMIFADFESYIKTQDIVSETYLDKNKWTKMSIMNTALAGKFSSDRTIREYAKDIWKV</sequence>
<dbReference type="InterPro" id="IPR035090">
    <property type="entry name" value="Pyridoxal_P_attach_site"/>
</dbReference>
<gene>
    <name evidence="12" type="ORF">OMAG_002490</name>
</gene>
<keyword evidence="5 11" id="KW-0328">Glycosyltransferase</keyword>
<evidence type="ECO:0000256" key="11">
    <source>
        <dbReference type="RuleBase" id="RU000587"/>
    </source>
</evidence>
<evidence type="ECO:0000256" key="7">
    <source>
        <dbReference type="ARBA" id="ARBA00022898"/>
    </source>
</evidence>
<dbReference type="Proteomes" id="UP000033428">
    <property type="component" value="Unassembled WGS sequence"/>
</dbReference>
<evidence type="ECO:0000256" key="5">
    <source>
        <dbReference type="ARBA" id="ARBA00022676"/>
    </source>
</evidence>
<dbReference type="InterPro" id="IPR011833">
    <property type="entry name" value="Glycg_phsphrylas"/>
</dbReference>
<keyword evidence="6 11" id="KW-0808">Transferase</keyword>
<dbReference type="AlphaFoldDB" id="A0A0F0CQ34"/>
<evidence type="ECO:0000256" key="3">
    <source>
        <dbReference type="ARBA" id="ARBA00006047"/>
    </source>
</evidence>
<dbReference type="Pfam" id="PF00343">
    <property type="entry name" value="Phosphorylase"/>
    <property type="match status" value="1"/>
</dbReference>
<evidence type="ECO:0000313" key="13">
    <source>
        <dbReference type="Proteomes" id="UP000033428"/>
    </source>
</evidence>
<keyword evidence="7 10" id="KW-0663">Pyridoxal phosphate</keyword>
<dbReference type="EMBL" id="JYNY01000516">
    <property type="protein sequence ID" value="KJJ83631.1"/>
    <property type="molecule type" value="Genomic_DNA"/>
</dbReference>
<evidence type="ECO:0000256" key="10">
    <source>
        <dbReference type="PIRSR" id="PIRSR000460-1"/>
    </source>
</evidence>
<dbReference type="Gene3D" id="3.40.50.2000">
    <property type="entry name" value="Glycogen Phosphorylase B"/>
    <property type="match status" value="2"/>
</dbReference>
<dbReference type="InterPro" id="IPR000811">
    <property type="entry name" value="Glyco_trans_35"/>
</dbReference>
<dbReference type="PATRIC" id="fig|1609969.3.peg.2673"/>
<comment type="caution">
    <text evidence="12">The sequence shown here is derived from an EMBL/GenBank/DDBJ whole genome shotgun (WGS) entry which is preliminary data.</text>
</comment>
<dbReference type="GO" id="GO:0030170">
    <property type="term" value="F:pyridoxal phosphate binding"/>
    <property type="evidence" value="ECO:0007669"/>
    <property type="project" value="InterPro"/>
</dbReference>
<keyword evidence="8 11" id="KW-0119">Carbohydrate metabolism</keyword>
<dbReference type="FunFam" id="3.40.50.2000:FF:000034">
    <property type="entry name" value="Alpha-1,4 glucan phosphorylase"/>
    <property type="match status" value="1"/>
</dbReference>
<dbReference type="GO" id="GO:0005980">
    <property type="term" value="P:glycogen catabolic process"/>
    <property type="evidence" value="ECO:0007669"/>
    <property type="project" value="TreeGrafter"/>
</dbReference>
<dbReference type="CDD" id="cd04300">
    <property type="entry name" value="GT35_Glycogen_Phosphorylase"/>
    <property type="match status" value="1"/>
</dbReference>
<feature type="modified residue" description="N6-(pyridoxal phosphate)lysine" evidence="10">
    <location>
        <position position="665"/>
    </location>
</feature>
<dbReference type="PANTHER" id="PTHR11468">
    <property type="entry name" value="GLYCOGEN PHOSPHORYLASE"/>
    <property type="match status" value="1"/>
</dbReference>